<evidence type="ECO:0000256" key="1">
    <source>
        <dbReference type="SAM" id="Phobius"/>
    </source>
</evidence>
<reference evidence="3" key="1">
    <citation type="journal article" date="2023" name="Commun. Biol.">
        <title>Genome analysis of Parmales, the sister group of diatoms, reveals the evolutionary specialization of diatoms from phago-mixotrophs to photoautotrophs.</title>
        <authorList>
            <person name="Ban H."/>
            <person name="Sato S."/>
            <person name="Yoshikawa S."/>
            <person name="Yamada K."/>
            <person name="Nakamura Y."/>
            <person name="Ichinomiya M."/>
            <person name="Sato N."/>
            <person name="Blanc-Mathieu R."/>
            <person name="Endo H."/>
            <person name="Kuwata A."/>
            <person name="Ogata H."/>
        </authorList>
    </citation>
    <scope>NUCLEOTIDE SEQUENCE [LARGE SCALE GENOMIC DNA]</scope>
</reference>
<accession>A0A9W7B2A3</accession>
<keyword evidence="1" id="KW-0812">Transmembrane</keyword>
<dbReference type="Proteomes" id="UP001162640">
    <property type="component" value="Unassembled WGS sequence"/>
</dbReference>
<gene>
    <name evidence="2" type="ORF">TL16_g07881</name>
</gene>
<name>A0A9W7B2A3_9STRA</name>
<dbReference type="AlphaFoldDB" id="A0A9W7B2A3"/>
<evidence type="ECO:0000313" key="2">
    <source>
        <dbReference type="EMBL" id="GMH78639.1"/>
    </source>
</evidence>
<proteinExistence type="predicted"/>
<dbReference type="EMBL" id="BLQM01000254">
    <property type="protein sequence ID" value="GMH78639.1"/>
    <property type="molecule type" value="Genomic_DNA"/>
</dbReference>
<feature type="transmembrane region" description="Helical" evidence="1">
    <location>
        <begin position="56"/>
        <end position="77"/>
    </location>
</feature>
<keyword evidence="1" id="KW-0472">Membrane</keyword>
<keyword evidence="1" id="KW-1133">Transmembrane helix</keyword>
<sequence>MISLRTLAKFLSSPIAAPGILFVLYGFGIDHTSILAPPPLPSVTEKFIASGIPTELFKPVAIVVGLMKVTVAVNNLLLKSSTISKLLFFTSVPGFALVAHSHNLVGLPMSENIPCIVMPVLLGILAFTEEEKTKSKTK</sequence>
<evidence type="ECO:0000313" key="3">
    <source>
        <dbReference type="Proteomes" id="UP001162640"/>
    </source>
</evidence>
<protein>
    <submittedName>
        <fullName evidence="2">Uncharacterized protein</fullName>
    </submittedName>
</protein>
<feature type="transmembrane region" description="Helical" evidence="1">
    <location>
        <begin position="7"/>
        <end position="27"/>
    </location>
</feature>
<comment type="caution">
    <text evidence="2">The sequence shown here is derived from an EMBL/GenBank/DDBJ whole genome shotgun (WGS) entry which is preliminary data.</text>
</comment>
<organism evidence="2 3">
    <name type="scientific">Triparma laevis f. inornata</name>
    <dbReference type="NCBI Taxonomy" id="1714386"/>
    <lineage>
        <taxon>Eukaryota</taxon>
        <taxon>Sar</taxon>
        <taxon>Stramenopiles</taxon>
        <taxon>Ochrophyta</taxon>
        <taxon>Bolidophyceae</taxon>
        <taxon>Parmales</taxon>
        <taxon>Triparmaceae</taxon>
        <taxon>Triparma</taxon>
    </lineage>
</organism>